<dbReference type="GO" id="GO:0005840">
    <property type="term" value="C:ribosome"/>
    <property type="evidence" value="ECO:0007669"/>
    <property type="project" value="InterPro"/>
</dbReference>
<evidence type="ECO:0000256" key="2">
    <source>
        <dbReference type="ARBA" id="ARBA00035294"/>
    </source>
</evidence>
<dbReference type="GO" id="GO:0003735">
    <property type="term" value="F:structural constituent of ribosome"/>
    <property type="evidence" value="ECO:0007669"/>
    <property type="project" value="InterPro"/>
</dbReference>
<comment type="caution">
    <text evidence="4">The sequence shown here is derived from an EMBL/GenBank/DDBJ whole genome shotgun (WGS) entry which is preliminary data.</text>
</comment>
<protein>
    <recommendedName>
        <fullName evidence="2">Small ribosomal subunit protein bS6</fullName>
    </recommendedName>
    <alternativeName>
        <fullName evidence="3">30S ribosomal protein S6</fullName>
    </alternativeName>
</protein>
<dbReference type="InterPro" id="IPR035980">
    <property type="entry name" value="Ribosomal_bS6_sf"/>
</dbReference>
<accession>A0A1G2QE89</accession>
<evidence type="ECO:0000256" key="1">
    <source>
        <dbReference type="ARBA" id="ARBA00009512"/>
    </source>
</evidence>
<dbReference type="InterPro" id="IPR000529">
    <property type="entry name" value="Ribosomal_bS6"/>
</dbReference>
<dbReference type="EMBL" id="MHTI01000028">
    <property type="protein sequence ID" value="OHA58733.1"/>
    <property type="molecule type" value="Genomic_DNA"/>
</dbReference>
<proteinExistence type="inferred from homology"/>
<reference evidence="4 5" key="1">
    <citation type="journal article" date="2016" name="Nat. Commun.">
        <title>Thousands of microbial genomes shed light on interconnected biogeochemical processes in an aquifer system.</title>
        <authorList>
            <person name="Anantharaman K."/>
            <person name="Brown C.T."/>
            <person name="Hug L.A."/>
            <person name="Sharon I."/>
            <person name="Castelle C.J."/>
            <person name="Probst A.J."/>
            <person name="Thomas B.C."/>
            <person name="Singh A."/>
            <person name="Wilkins M.J."/>
            <person name="Karaoz U."/>
            <person name="Brodie E.L."/>
            <person name="Williams K.H."/>
            <person name="Hubbard S.S."/>
            <person name="Banfield J.F."/>
        </authorList>
    </citation>
    <scope>NUCLEOTIDE SEQUENCE [LARGE SCALE GENOMIC DNA]</scope>
</reference>
<name>A0A1G2QE89_9BACT</name>
<dbReference type="Pfam" id="PF01250">
    <property type="entry name" value="Ribosomal_S6"/>
    <property type="match status" value="1"/>
</dbReference>
<dbReference type="Proteomes" id="UP000178481">
    <property type="component" value="Unassembled WGS sequence"/>
</dbReference>
<evidence type="ECO:0000313" key="4">
    <source>
        <dbReference type="EMBL" id="OHA58733.1"/>
    </source>
</evidence>
<dbReference type="AlphaFoldDB" id="A0A1G2QE89"/>
<dbReference type="GO" id="GO:0006412">
    <property type="term" value="P:translation"/>
    <property type="evidence" value="ECO:0007669"/>
    <property type="project" value="InterPro"/>
</dbReference>
<gene>
    <name evidence="4" type="ORF">A2607_02415</name>
</gene>
<evidence type="ECO:0000313" key="5">
    <source>
        <dbReference type="Proteomes" id="UP000178481"/>
    </source>
</evidence>
<dbReference type="InterPro" id="IPR014717">
    <property type="entry name" value="Transl_elong_EF1B/ribsomal_bS6"/>
</dbReference>
<dbReference type="SUPFAM" id="SSF54995">
    <property type="entry name" value="Ribosomal protein S6"/>
    <property type="match status" value="1"/>
</dbReference>
<dbReference type="Gene3D" id="3.30.70.60">
    <property type="match status" value="1"/>
</dbReference>
<evidence type="ECO:0000256" key="3">
    <source>
        <dbReference type="ARBA" id="ARBA00035520"/>
    </source>
</evidence>
<sequence length="172" mass="19467">MAMENEEMTVGSETNLYEIGYLLSPLVPIEEVASAIDKTFRMPIESLGGEVASQLMPFLRPLAYAVVKSVGSKRSSYKDAYFGAMRFDLKADQVEALNKMIEKSELVLRYILIRLPKNADRVITTGYRKPVIRREHSLEKIIKDEVVAEKGEINEEQIDKEIEGLLEEKVVA</sequence>
<dbReference type="GO" id="GO:0019843">
    <property type="term" value="F:rRNA binding"/>
    <property type="evidence" value="ECO:0007669"/>
    <property type="project" value="InterPro"/>
</dbReference>
<organism evidence="4 5">
    <name type="scientific">Candidatus Vogelbacteria bacterium RIFOXYD1_FULL_42_15</name>
    <dbReference type="NCBI Taxonomy" id="1802437"/>
    <lineage>
        <taxon>Bacteria</taxon>
        <taxon>Candidatus Vogeliibacteriota</taxon>
    </lineage>
</organism>
<comment type="similarity">
    <text evidence="1">Belongs to the bacterial ribosomal protein bS6 family.</text>
</comment>